<proteinExistence type="predicted"/>
<dbReference type="AlphaFoldDB" id="A0A8H6UKQ9"/>
<gene>
    <name evidence="1" type="ORF">CNMCM5793_008742</name>
    <name evidence="2" type="ORF">CNMCM6106_004281</name>
</gene>
<name>A0A8H6UKQ9_9EURO</name>
<dbReference type="Proteomes" id="UP000630445">
    <property type="component" value="Unassembled WGS sequence"/>
</dbReference>
<protein>
    <submittedName>
        <fullName evidence="2">Uncharacterized protein</fullName>
    </submittedName>
</protein>
<evidence type="ECO:0000313" key="2">
    <source>
        <dbReference type="EMBL" id="KAF7157992.1"/>
    </source>
</evidence>
<accession>A0A8H6UKQ9</accession>
<dbReference type="EMBL" id="JACBAF010002294">
    <property type="protein sequence ID" value="KAF7157992.1"/>
    <property type="molecule type" value="Genomic_DNA"/>
</dbReference>
<reference evidence="2" key="1">
    <citation type="submission" date="2020-06" db="EMBL/GenBank/DDBJ databases">
        <title>Draft genome sequences of strains closely related to Aspergillus parafelis and Aspergillus hiratsukae.</title>
        <authorList>
            <person name="Dos Santos R.A.C."/>
            <person name="Rivero-Menendez O."/>
            <person name="Steenwyk J.L."/>
            <person name="Mead M.E."/>
            <person name="Goldman G.H."/>
            <person name="Alastruey-Izquierdo A."/>
            <person name="Rokas A."/>
        </authorList>
    </citation>
    <scope>NUCLEOTIDE SEQUENCE</scope>
    <source>
        <strain evidence="1">CNM-CM5793</strain>
        <strain evidence="2">CNM-CM6106</strain>
    </source>
</reference>
<evidence type="ECO:0000313" key="3">
    <source>
        <dbReference type="Proteomes" id="UP000630445"/>
    </source>
</evidence>
<comment type="caution">
    <text evidence="2">The sequence shown here is derived from an EMBL/GenBank/DDBJ whole genome shotgun (WGS) entry which is preliminary data.</text>
</comment>
<dbReference type="OrthoDB" id="408631at2759"/>
<dbReference type="EMBL" id="JACBAD010002124">
    <property type="protein sequence ID" value="KAF7114438.1"/>
    <property type="molecule type" value="Genomic_DNA"/>
</dbReference>
<sequence>MRPSYVPGFLCPAGPQHSEIPARASQGMELPLYVQDPPTIAAGLGVTHTFDLQAIFGLNYGGSVSSSMRDINAAIIPVVMHYYISFRHVGPESAQG</sequence>
<dbReference type="Proteomes" id="UP000662466">
    <property type="component" value="Unassembled WGS sequence"/>
</dbReference>
<keyword evidence="3" id="KW-1185">Reference proteome</keyword>
<evidence type="ECO:0000313" key="4">
    <source>
        <dbReference type="Proteomes" id="UP000662466"/>
    </source>
</evidence>
<organism evidence="2 4">
    <name type="scientific">Aspergillus hiratsukae</name>
    <dbReference type="NCBI Taxonomy" id="1194566"/>
    <lineage>
        <taxon>Eukaryota</taxon>
        <taxon>Fungi</taxon>
        <taxon>Dikarya</taxon>
        <taxon>Ascomycota</taxon>
        <taxon>Pezizomycotina</taxon>
        <taxon>Eurotiomycetes</taxon>
        <taxon>Eurotiomycetidae</taxon>
        <taxon>Eurotiales</taxon>
        <taxon>Aspergillaceae</taxon>
        <taxon>Aspergillus</taxon>
        <taxon>Aspergillus subgen. Fumigati</taxon>
    </lineage>
</organism>
<evidence type="ECO:0000313" key="1">
    <source>
        <dbReference type="EMBL" id="KAF7114438.1"/>
    </source>
</evidence>